<reference evidence="1 2" key="1">
    <citation type="submission" date="2023-02" db="EMBL/GenBank/DDBJ databases">
        <authorList>
            <person name="Mo P."/>
        </authorList>
    </citation>
    <scope>NUCLEOTIDE SEQUENCE [LARGE SCALE GENOMIC DNA]</scope>
    <source>
        <strain evidence="1 2">HUAS 3</strain>
    </source>
</reference>
<sequence length="370" mass="40633">MTTTSAWIFPWDIVDHGVPLTAGLVRATGLDAVNVAVSYHSFFATVPDNPRRRIVELPRSAVYHRPDRACWADSAVRPVVSPWVDEIGDALTVGRRLATAADCELTAWTVCLHNGLGRRYPELAVRTLWDERVEAALCVADPLVRAYVATLVRDVGARADRVQLESAYWMPLPHHGHAKLTGADPDTLARLLSICFCAHCRRAAAAGGVDVDELVRRLRERWVQAYRTPDGEPLSQVPGFVAYQEVRCAAVTSLVAELVRVCPVPVEFVSVGDRAVTGVRLADIERTGAAVRVLAYGPPERVRAVLAAESLAPDRPDRLHLGLSLLPEHVPDEAVFRAMVAGTRTAPSLAFYHLGLVDQRRRRWTAVSDD</sequence>
<proteinExistence type="predicted"/>
<evidence type="ECO:0000313" key="1">
    <source>
        <dbReference type="EMBL" id="WDZ82653.1"/>
    </source>
</evidence>
<protein>
    <recommendedName>
        <fullName evidence="3">Alanine-rich protein</fullName>
    </recommendedName>
</protein>
<dbReference type="EMBL" id="CP118615">
    <property type="protein sequence ID" value="WDZ82653.1"/>
    <property type="molecule type" value="Genomic_DNA"/>
</dbReference>
<keyword evidence="2" id="KW-1185">Reference proteome</keyword>
<evidence type="ECO:0008006" key="3">
    <source>
        <dbReference type="Google" id="ProtNLM"/>
    </source>
</evidence>
<evidence type="ECO:0000313" key="2">
    <source>
        <dbReference type="Proteomes" id="UP001219605"/>
    </source>
</evidence>
<organism evidence="1 2">
    <name type="scientific">Micromonospora cathayae</name>
    <dbReference type="NCBI Taxonomy" id="3028804"/>
    <lineage>
        <taxon>Bacteria</taxon>
        <taxon>Bacillati</taxon>
        <taxon>Actinomycetota</taxon>
        <taxon>Actinomycetes</taxon>
        <taxon>Micromonosporales</taxon>
        <taxon>Micromonosporaceae</taxon>
        <taxon>Micromonospora</taxon>
    </lineage>
</organism>
<gene>
    <name evidence="1" type="ORF">PVK37_19490</name>
</gene>
<name>A0ABY7ZJG8_9ACTN</name>
<accession>A0ABY7ZJG8</accession>
<dbReference type="Proteomes" id="UP001219605">
    <property type="component" value="Chromosome"/>
</dbReference>
<dbReference type="RefSeq" id="WP_275028938.1">
    <property type="nucleotide sequence ID" value="NZ_CP118615.1"/>
</dbReference>